<organism evidence="3 4">
    <name type="scientific">Frigidibacter mobilis</name>
    <dbReference type="NCBI Taxonomy" id="1335048"/>
    <lineage>
        <taxon>Bacteria</taxon>
        <taxon>Pseudomonadati</taxon>
        <taxon>Pseudomonadota</taxon>
        <taxon>Alphaproteobacteria</taxon>
        <taxon>Rhodobacterales</taxon>
        <taxon>Paracoccaceae</taxon>
        <taxon>Frigidibacter</taxon>
    </lineage>
</organism>
<protein>
    <submittedName>
        <fullName evidence="3">Uncharacterized protein</fullName>
    </submittedName>
</protein>
<reference evidence="3 4" key="1">
    <citation type="submission" date="2015-09" db="EMBL/GenBank/DDBJ databases">
        <title>Complete genome sequence of Defluviimonas alba cai42t isolated from an oilfield in Xinjiang.</title>
        <authorList>
            <person name="Geng S."/>
            <person name="Pan X."/>
            <person name="Wu X."/>
        </authorList>
    </citation>
    <scope>NUCLEOTIDE SEQUENCE [LARGE SCALE GENOMIC DNA]</scope>
    <source>
        <strain evidence="4">cai42</strain>
    </source>
</reference>
<dbReference type="EMBL" id="CP012661">
    <property type="protein sequence ID" value="AMY68491.1"/>
    <property type="molecule type" value="Genomic_DNA"/>
</dbReference>
<evidence type="ECO:0000313" key="4">
    <source>
        <dbReference type="Proteomes" id="UP000076128"/>
    </source>
</evidence>
<evidence type="ECO:0000313" key="3">
    <source>
        <dbReference type="EMBL" id="AMY68491.1"/>
    </source>
</evidence>
<keyword evidence="2" id="KW-0812">Transmembrane</keyword>
<proteinExistence type="predicted"/>
<sequence length="103" mass="11085">MRHPRSDLSAGLPAPDLRPRPFEYLALWAGMLAALACWRSGVWPLLPLALVLIALPLRRMVRRLGDPAPPEDRPENHPGYARASHGRLPPMAGSGAGHTGAGN</sequence>
<evidence type="ECO:0000256" key="2">
    <source>
        <dbReference type="SAM" id="Phobius"/>
    </source>
</evidence>
<dbReference type="KEGG" id="daa:AKL17_1235"/>
<keyword evidence="2" id="KW-1133">Transmembrane helix</keyword>
<keyword evidence="2" id="KW-0472">Membrane</keyword>
<gene>
    <name evidence="3" type="ORF">AKL17_1235</name>
</gene>
<evidence type="ECO:0000256" key="1">
    <source>
        <dbReference type="SAM" id="MobiDB-lite"/>
    </source>
</evidence>
<name>A0A159Z0S7_9RHOB</name>
<feature type="compositionally biased region" description="Gly residues" evidence="1">
    <location>
        <begin position="94"/>
        <end position="103"/>
    </location>
</feature>
<feature type="transmembrane region" description="Helical" evidence="2">
    <location>
        <begin position="25"/>
        <end position="55"/>
    </location>
</feature>
<feature type="region of interest" description="Disordered" evidence="1">
    <location>
        <begin position="64"/>
        <end position="103"/>
    </location>
</feature>
<keyword evidence="4" id="KW-1185">Reference proteome</keyword>
<accession>A0A159Z0S7</accession>
<dbReference type="AlphaFoldDB" id="A0A159Z0S7"/>
<dbReference type="Proteomes" id="UP000076128">
    <property type="component" value="Chromosome"/>
</dbReference>
<dbReference type="STRING" id="1335048.AKL17_1235"/>